<dbReference type="InParanoid" id="A0A6P8RAD8"/>
<dbReference type="CDD" id="cd10442">
    <property type="entry name" value="GIY-YIG_PLEs"/>
    <property type="match status" value="1"/>
</dbReference>
<dbReference type="KEGG" id="gsh:117359318"/>
<dbReference type="Proteomes" id="UP000515159">
    <property type="component" value="Chromosome 4"/>
</dbReference>
<dbReference type="InterPro" id="IPR035901">
    <property type="entry name" value="GIY-YIG_endonuc_sf"/>
</dbReference>
<organism evidence="3 4">
    <name type="scientific">Geotrypetes seraphini</name>
    <name type="common">Gaboon caecilian</name>
    <name type="synonym">Caecilia seraphini</name>
    <dbReference type="NCBI Taxonomy" id="260995"/>
    <lineage>
        <taxon>Eukaryota</taxon>
        <taxon>Metazoa</taxon>
        <taxon>Chordata</taxon>
        <taxon>Craniata</taxon>
        <taxon>Vertebrata</taxon>
        <taxon>Euteleostomi</taxon>
        <taxon>Amphibia</taxon>
        <taxon>Gymnophiona</taxon>
        <taxon>Geotrypetes</taxon>
    </lineage>
</organism>
<evidence type="ECO:0000313" key="3">
    <source>
        <dbReference type="Proteomes" id="UP000515159"/>
    </source>
</evidence>
<feature type="domain" description="GIY-YIG" evidence="1">
    <location>
        <begin position="397"/>
        <end position="490"/>
    </location>
</feature>
<dbReference type="Gene3D" id="3.30.70.2630">
    <property type="match status" value="1"/>
</dbReference>
<dbReference type="InterPro" id="IPR058912">
    <property type="entry name" value="HTH_animal"/>
</dbReference>
<keyword evidence="3" id="KW-1185">Reference proteome</keyword>
<reference evidence="4" key="1">
    <citation type="submission" date="2025-08" db="UniProtKB">
        <authorList>
            <consortium name="RefSeq"/>
        </authorList>
    </citation>
    <scope>IDENTIFICATION</scope>
</reference>
<dbReference type="InterPro" id="IPR000305">
    <property type="entry name" value="GIY-YIG_endonuc"/>
</dbReference>
<proteinExistence type="predicted"/>
<evidence type="ECO:0000259" key="1">
    <source>
        <dbReference type="PROSITE" id="PS50164"/>
    </source>
</evidence>
<dbReference type="PROSITE" id="PS50164">
    <property type="entry name" value="GIY_YIG"/>
    <property type="match status" value="1"/>
</dbReference>
<name>A0A6P8RAD8_GEOSA</name>
<dbReference type="PANTHER" id="PTHR21301:SF12">
    <property type="match status" value="1"/>
</dbReference>
<dbReference type="RefSeq" id="XP_033797773.1">
    <property type="nucleotide sequence ID" value="XM_033941882.1"/>
</dbReference>
<dbReference type="Pfam" id="PF26215">
    <property type="entry name" value="HTH_animal"/>
    <property type="match status" value="1"/>
</dbReference>
<dbReference type="GeneID" id="117359318"/>
<evidence type="ECO:0000259" key="2">
    <source>
        <dbReference type="PROSITE" id="PS50878"/>
    </source>
</evidence>
<sequence length="501" mass="58409">MSQYIDGHLKQFVPQAKSYIKDSSHFLQFIDQMAQQISIEHFFLVTADVVALYTNVPQLAAVTLVESYLSKLDITDRKSSMLKEMISMVINNNYFNFENSIYLQTQGVAMGATVAPTIACLYMTQFEELFVYTSLLFHQVICWKRFVDDVFFVWGGSIEDLHKFINDINLKDPNITFTYQYNQHQISFLDIMISKYNNQISTSLYKKPSDRNSLLQYGSFHPRALRNGIPVGQFLRLRRICSNDEDFNKQAMELYDKFKDRGYPGKVIRRAWKRAKNCHRPWLMLPSNRQQKEPDTVCVMPFTGSSNAIKHIILKYWPILQSHPSLSQRPKFAFSRGPNLGEKLKYKHSDTSIVQRSPHQPCGKCIVCNHVINAAHLIIPFSRGRKFYLNTDTSCDSKGVIYYIRCPCHKVYIGQTTRKIKTRIIEHMSSIRTKRITAPLVSHWLSEAHSLSDLQYTVLIHVKHFQGDLSRLLIQKEQRFIYNWRTLYPDGLNSEIEWLLV</sequence>
<dbReference type="OrthoDB" id="10025388at2759"/>
<dbReference type="Gene3D" id="3.40.1440.10">
    <property type="entry name" value="GIY-YIG endonuclease"/>
    <property type="match status" value="1"/>
</dbReference>
<dbReference type="PROSITE" id="PS50878">
    <property type="entry name" value="RT_POL"/>
    <property type="match status" value="1"/>
</dbReference>
<dbReference type="Gene3D" id="1.10.10.2210">
    <property type="match status" value="1"/>
</dbReference>
<accession>A0A6P8RAD8</accession>
<dbReference type="InterPro" id="IPR000477">
    <property type="entry name" value="RT_dom"/>
</dbReference>
<dbReference type="AlphaFoldDB" id="A0A6P8RAD8"/>
<protein>
    <submittedName>
        <fullName evidence="4">Uncharacterized protein LOC117359318</fullName>
    </submittedName>
</protein>
<evidence type="ECO:0000313" key="4">
    <source>
        <dbReference type="RefSeq" id="XP_033797773.1"/>
    </source>
</evidence>
<feature type="domain" description="Reverse transcriptase" evidence="2">
    <location>
        <begin position="1"/>
        <end position="204"/>
    </location>
</feature>
<gene>
    <name evidence="4" type="primary">LOC117359318</name>
</gene>
<dbReference type="PANTHER" id="PTHR21301">
    <property type="entry name" value="REVERSE TRANSCRIPTASE"/>
    <property type="match status" value="1"/>
</dbReference>
<dbReference type="Gene3D" id="3.10.10.20">
    <property type="match status" value="1"/>
</dbReference>